<dbReference type="Pfam" id="PF00085">
    <property type="entry name" value="Thioredoxin"/>
    <property type="match status" value="1"/>
</dbReference>
<sequence>MNSSIKFCTESDFDVDRDGNLRVNIPKYSLVMFYSTQCPHCDKMGDVFNALNRRIEGCTFAMINLDENKEIIKKCAGSNIDLSYVPMVVFFANTKPIMIYAGPCELDDLERFVIEVSESYKNDNMNNETKHETTDLRGIKDACMLGDEECLKEKSLENGVQQCYVTLAEAYSDNN</sequence>
<evidence type="ECO:0000313" key="2">
    <source>
        <dbReference type="EMBL" id="QHU33918.1"/>
    </source>
</evidence>
<dbReference type="Gene3D" id="3.40.30.10">
    <property type="entry name" value="Glutaredoxin"/>
    <property type="match status" value="1"/>
</dbReference>
<reference evidence="2" key="1">
    <citation type="journal article" date="2020" name="Nature">
        <title>Giant virus diversity and host interactions through global metagenomics.</title>
        <authorList>
            <person name="Schulz F."/>
            <person name="Roux S."/>
            <person name="Paez-Espino D."/>
            <person name="Jungbluth S."/>
            <person name="Walsh D.A."/>
            <person name="Denef V.J."/>
            <person name="McMahon K.D."/>
            <person name="Konstantinidis K.T."/>
            <person name="Eloe-Fadrosh E.A."/>
            <person name="Kyrpides N.C."/>
            <person name="Woyke T."/>
        </authorList>
    </citation>
    <scope>NUCLEOTIDE SEQUENCE</scope>
    <source>
        <strain evidence="2">GVMAG-S-1016704-142</strain>
    </source>
</reference>
<dbReference type="CDD" id="cd02947">
    <property type="entry name" value="TRX_family"/>
    <property type="match status" value="1"/>
</dbReference>
<dbReference type="SUPFAM" id="SSF52833">
    <property type="entry name" value="Thioredoxin-like"/>
    <property type="match status" value="1"/>
</dbReference>
<accession>A0A6C0LVA1</accession>
<name>A0A6C0LVA1_9ZZZZ</name>
<dbReference type="InterPro" id="IPR036249">
    <property type="entry name" value="Thioredoxin-like_sf"/>
</dbReference>
<dbReference type="PROSITE" id="PS51352">
    <property type="entry name" value="THIOREDOXIN_2"/>
    <property type="match status" value="1"/>
</dbReference>
<feature type="domain" description="Thioredoxin" evidence="1">
    <location>
        <begin position="1"/>
        <end position="118"/>
    </location>
</feature>
<proteinExistence type="predicted"/>
<dbReference type="EMBL" id="MN740565">
    <property type="protein sequence ID" value="QHU33918.1"/>
    <property type="molecule type" value="Genomic_DNA"/>
</dbReference>
<evidence type="ECO:0000259" key="1">
    <source>
        <dbReference type="PROSITE" id="PS51352"/>
    </source>
</evidence>
<dbReference type="AlphaFoldDB" id="A0A6C0LVA1"/>
<protein>
    <recommendedName>
        <fullName evidence="1">Thioredoxin domain-containing protein</fullName>
    </recommendedName>
</protein>
<dbReference type="InterPro" id="IPR013766">
    <property type="entry name" value="Thioredoxin_domain"/>
</dbReference>
<organism evidence="2">
    <name type="scientific">viral metagenome</name>
    <dbReference type="NCBI Taxonomy" id="1070528"/>
    <lineage>
        <taxon>unclassified sequences</taxon>
        <taxon>metagenomes</taxon>
        <taxon>organismal metagenomes</taxon>
    </lineage>
</organism>